<dbReference type="GO" id="GO:0004070">
    <property type="term" value="F:aspartate carbamoyltransferase activity"/>
    <property type="evidence" value="ECO:0007669"/>
    <property type="project" value="UniProtKB-UniRule"/>
</dbReference>
<evidence type="ECO:0000259" key="9">
    <source>
        <dbReference type="Pfam" id="PF00185"/>
    </source>
</evidence>
<organism evidence="12 13">
    <name type="scientific">Engelhardtia mirabilis</name>
    <dbReference type="NCBI Taxonomy" id="2528011"/>
    <lineage>
        <taxon>Bacteria</taxon>
        <taxon>Pseudomonadati</taxon>
        <taxon>Planctomycetota</taxon>
        <taxon>Planctomycetia</taxon>
        <taxon>Planctomycetia incertae sedis</taxon>
        <taxon>Engelhardtia</taxon>
    </lineage>
</organism>
<feature type="binding site" evidence="7">
    <location>
        <position position="220"/>
    </location>
    <ligand>
        <name>carbamoyl phosphate</name>
        <dbReference type="ChEBI" id="CHEBI:58228"/>
    </ligand>
</feature>
<evidence type="ECO:0000256" key="7">
    <source>
        <dbReference type="HAMAP-Rule" id="MF_00001"/>
    </source>
</evidence>
<feature type="domain" description="Aspartate carbamoyltransferase regulatory subunit C-terminal" evidence="11">
    <location>
        <begin position="444"/>
        <end position="482"/>
    </location>
</feature>
<dbReference type="GO" id="GO:0006207">
    <property type="term" value="P:'de novo' pyrimidine nucleobase biosynthetic process"/>
    <property type="evidence" value="ECO:0007669"/>
    <property type="project" value="InterPro"/>
</dbReference>
<feature type="binding site" evidence="7">
    <location>
        <position position="253"/>
    </location>
    <ligand>
        <name>L-aspartate</name>
        <dbReference type="ChEBI" id="CHEBI:29991"/>
    </ligand>
</feature>
<comment type="pathway">
    <text evidence="1 7">Pyrimidine metabolism; UMP biosynthesis via de novo pathway; (S)-dihydroorotate from bicarbonate: step 2/3.</text>
</comment>
<dbReference type="InterPro" id="IPR002082">
    <property type="entry name" value="Asp_carbamoyltransf"/>
</dbReference>
<evidence type="ECO:0000256" key="1">
    <source>
        <dbReference type="ARBA" id="ARBA00004852"/>
    </source>
</evidence>
<feature type="binding site" evidence="7">
    <location>
        <position position="192"/>
    </location>
    <ligand>
        <name>carbamoyl phosphate</name>
        <dbReference type="ChEBI" id="CHEBI:58228"/>
    </ligand>
</feature>
<dbReference type="PROSITE" id="PS00097">
    <property type="entry name" value="CARBAMOYLTRANSFERASE"/>
    <property type="match status" value="1"/>
</dbReference>
<feature type="binding site" evidence="7">
    <location>
        <position position="142"/>
    </location>
    <ligand>
        <name>carbamoyl phosphate</name>
        <dbReference type="ChEBI" id="CHEBI:58228"/>
    </ligand>
</feature>
<dbReference type="KEGG" id="pbap:Pla133_38930"/>
<evidence type="ECO:0000256" key="8">
    <source>
        <dbReference type="SAM" id="MobiDB-lite"/>
    </source>
</evidence>
<dbReference type="InterPro" id="IPR036901">
    <property type="entry name" value="Asp/Orn_carbamoylTrfase_sf"/>
</dbReference>
<dbReference type="PRINTS" id="PR00101">
    <property type="entry name" value="ATCASE"/>
</dbReference>
<feature type="compositionally biased region" description="Basic and acidic residues" evidence="8">
    <location>
        <begin position="39"/>
        <end position="71"/>
    </location>
</feature>
<dbReference type="PANTHER" id="PTHR45753">
    <property type="entry name" value="ORNITHINE CARBAMOYLTRANSFERASE, MITOCHONDRIAL"/>
    <property type="match status" value="1"/>
</dbReference>
<feature type="binding site" evidence="7">
    <location>
        <position position="382"/>
    </location>
    <ligand>
        <name>carbamoyl phosphate</name>
        <dbReference type="ChEBI" id="CHEBI:58228"/>
    </ligand>
</feature>
<sequence>MSTAPDPEAPTSVDPVQPDAEPSRSGTRATKRGSASKRSGGEGRKRGGKAAADRGDEHGNQRGGEQGDDHNGPAVPAEPKAAGKDARPAPRRDLISIDDLSLAEIRGLFHHADRFAKDLRQWSGVLPGRIAASLFYEPSTRTRLSFESAMLRLGGGVITAADMKTSSAQKGESLADTVRVVSGAYSDIMVLRHPSEGAARLATHFSEVPVINAGDGSHEHPTQTLCDLYTLWVERGRLDGLEVALAGDLRHSRTIHSFIYALARFGANIVCVPHHGLELPDYVVKRLRESYGAEPVRADASRLGALAEASDAVYITPQKPHQLSLFTDSAALPVKHVDAVYMTRMQTERHLEAKDESAYMRLGPQALQADSLRDAVVMHPLPRRDEISADMDSDPRGVYFKQASRGVPVRMAILAWLLGELELAGEPAPPPSVLFEVPLGDNPCPNPTCISRTEDRHARPRYRLLSRHPLRAACGYCDQELSFGLVGSMGDRHWHRREGPGARRVEPGSMVFLRDESHAESLGFTAE</sequence>
<name>A0A518BP87_9BACT</name>
<dbReference type="Pfam" id="PF00185">
    <property type="entry name" value="OTCace"/>
    <property type="match status" value="1"/>
</dbReference>
<evidence type="ECO:0000256" key="2">
    <source>
        <dbReference type="ARBA" id="ARBA00008896"/>
    </source>
</evidence>
<dbReference type="NCBIfam" id="NF002032">
    <property type="entry name" value="PRK00856.1"/>
    <property type="match status" value="1"/>
</dbReference>
<keyword evidence="4 7" id="KW-0665">Pyrimidine biosynthesis</keyword>
<feature type="compositionally biased region" description="Basic and acidic residues" evidence="8">
    <location>
        <begin position="81"/>
        <end position="90"/>
    </location>
</feature>
<dbReference type="InterPro" id="IPR020542">
    <property type="entry name" value="Asp_carbamoyltrfase_reg_C"/>
</dbReference>
<keyword evidence="3 7" id="KW-0808">Transferase</keyword>
<comment type="catalytic activity">
    <reaction evidence="6 7">
        <text>carbamoyl phosphate + L-aspartate = N-carbamoyl-L-aspartate + phosphate + H(+)</text>
        <dbReference type="Rhea" id="RHEA:20013"/>
        <dbReference type="ChEBI" id="CHEBI:15378"/>
        <dbReference type="ChEBI" id="CHEBI:29991"/>
        <dbReference type="ChEBI" id="CHEBI:32814"/>
        <dbReference type="ChEBI" id="CHEBI:43474"/>
        <dbReference type="ChEBI" id="CHEBI:58228"/>
        <dbReference type="EC" id="2.1.3.2"/>
    </reaction>
</comment>
<feature type="domain" description="Aspartate/ornithine carbamoyltransferase Asp/Orn-binding" evidence="9">
    <location>
        <begin position="326"/>
        <end position="417"/>
    </location>
</feature>
<evidence type="ECO:0000256" key="5">
    <source>
        <dbReference type="ARBA" id="ARBA00043884"/>
    </source>
</evidence>
<gene>
    <name evidence="7 12" type="primary">pyrB</name>
    <name evidence="12" type="ORF">Pla133_38930</name>
</gene>
<dbReference type="RefSeq" id="WP_145068106.1">
    <property type="nucleotide sequence ID" value="NZ_CP036287.1"/>
</dbReference>
<evidence type="ECO:0000256" key="3">
    <source>
        <dbReference type="ARBA" id="ARBA00022679"/>
    </source>
</evidence>
<feature type="binding site" evidence="7">
    <location>
        <position position="170"/>
    </location>
    <ligand>
        <name>L-aspartate</name>
        <dbReference type="ChEBI" id="CHEBI:29991"/>
    </ligand>
</feature>
<dbReference type="Proteomes" id="UP000316921">
    <property type="component" value="Chromosome"/>
</dbReference>
<dbReference type="Gene3D" id="2.30.30.20">
    <property type="entry name" value="Aspartate carbamoyltransferase regulatory subunit, C-terminal domain"/>
    <property type="match status" value="1"/>
</dbReference>
<evidence type="ECO:0000259" key="11">
    <source>
        <dbReference type="Pfam" id="PF02748"/>
    </source>
</evidence>
<dbReference type="InterPro" id="IPR006130">
    <property type="entry name" value="Asp/Orn_carbamoylTrfase"/>
</dbReference>
<dbReference type="NCBIfam" id="TIGR00670">
    <property type="entry name" value="asp_carb_tr"/>
    <property type="match status" value="1"/>
</dbReference>
<dbReference type="Pfam" id="PF02729">
    <property type="entry name" value="OTCace_N"/>
    <property type="match status" value="1"/>
</dbReference>
<comment type="subunit">
    <text evidence="7">Heterododecamer (2C3:3R2) of six catalytic PyrB chains organized as two trimers (C3), and six regulatory PyrI chains organized as three dimers (R2).</text>
</comment>
<dbReference type="Gene3D" id="3.40.50.1370">
    <property type="entry name" value="Aspartate/ornithine carbamoyltransferase"/>
    <property type="match status" value="4"/>
</dbReference>
<dbReference type="GO" id="GO:0006520">
    <property type="term" value="P:amino acid metabolic process"/>
    <property type="evidence" value="ECO:0007669"/>
    <property type="project" value="InterPro"/>
</dbReference>
<dbReference type="InterPro" id="IPR006131">
    <property type="entry name" value="Asp_carbamoyltransf_Asp/Orn-bd"/>
</dbReference>
<feature type="binding site" evidence="7">
    <location>
        <position position="381"/>
    </location>
    <ligand>
        <name>carbamoyl phosphate</name>
        <dbReference type="ChEBI" id="CHEBI:58228"/>
    </ligand>
</feature>
<evidence type="ECO:0000259" key="10">
    <source>
        <dbReference type="Pfam" id="PF02729"/>
    </source>
</evidence>
<proteinExistence type="inferred from homology"/>
<feature type="binding site" evidence="7">
    <location>
        <position position="344"/>
    </location>
    <ligand>
        <name>L-aspartate</name>
        <dbReference type="ChEBI" id="CHEBI:29991"/>
    </ligand>
</feature>
<feature type="binding site" evidence="7">
    <location>
        <position position="141"/>
    </location>
    <ligand>
        <name>carbamoyl phosphate</name>
        <dbReference type="ChEBI" id="CHEBI:58228"/>
    </ligand>
</feature>
<dbReference type="EC" id="2.1.3.2" evidence="7"/>
<feature type="region of interest" description="Disordered" evidence="8">
    <location>
        <begin position="1"/>
        <end position="90"/>
    </location>
</feature>
<comment type="function">
    <text evidence="5 7">Catalyzes the condensation of carbamoyl phosphate and aspartate to form carbamoyl aspartate and inorganic phosphate, the committed step in the de novo pyrimidine nucleotide biosynthesis pathway.</text>
</comment>
<dbReference type="HAMAP" id="MF_00001">
    <property type="entry name" value="Asp_carb_tr"/>
    <property type="match status" value="1"/>
</dbReference>
<dbReference type="GO" id="GO:0016597">
    <property type="term" value="F:amino acid binding"/>
    <property type="evidence" value="ECO:0007669"/>
    <property type="project" value="InterPro"/>
</dbReference>
<feature type="binding site" evidence="7">
    <location>
        <position position="223"/>
    </location>
    <ligand>
        <name>carbamoyl phosphate</name>
        <dbReference type="ChEBI" id="CHEBI:58228"/>
    </ligand>
</feature>
<evidence type="ECO:0000313" key="12">
    <source>
        <dbReference type="EMBL" id="QDU68790.1"/>
    </source>
</evidence>
<comment type="similarity">
    <text evidence="2 7">Belongs to the aspartate/ornithine carbamoyltransferase superfamily. ATCase family.</text>
</comment>
<dbReference type="SUPFAM" id="SSF53671">
    <property type="entry name" value="Aspartate/ornithine carbamoyltransferase"/>
    <property type="match status" value="1"/>
</dbReference>
<dbReference type="InterPro" id="IPR036792">
    <property type="entry name" value="Asp_carbatrfase_reg_C_sf"/>
</dbReference>
<protein>
    <recommendedName>
        <fullName evidence="7">Aspartate carbamoyltransferase</fullName>
        <ecNumber evidence="7">2.1.3.2</ecNumber>
    </recommendedName>
    <alternativeName>
        <fullName evidence="7">Aspartate transcarbamylase</fullName>
        <shortName evidence="7">ATCase</shortName>
    </alternativeName>
</protein>
<feature type="domain" description="Aspartate/ornithine carbamoyltransferase carbamoyl-P binding" evidence="10">
    <location>
        <begin position="92"/>
        <end position="231"/>
    </location>
</feature>
<dbReference type="GO" id="GO:0044205">
    <property type="term" value="P:'de novo' UMP biosynthetic process"/>
    <property type="evidence" value="ECO:0007669"/>
    <property type="project" value="UniProtKB-UniRule"/>
</dbReference>
<dbReference type="AlphaFoldDB" id="A0A518BP87"/>
<dbReference type="SUPFAM" id="SSF57825">
    <property type="entry name" value="Aspartate carbamoyltransferase, Regulatory-chain, C-terminal domain"/>
    <property type="match status" value="1"/>
</dbReference>
<evidence type="ECO:0000256" key="6">
    <source>
        <dbReference type="ARBA" id="ARBA00048859"/>
    </source>
</evidence>
<evidence type="ECO:0000256" key="4">
    <source>
        <dbReference type="ARBA" id="ARBA00022975"/>
    </source>
</evidence>
<dbReference type="InterPro" id="IPR006132">
    <property type="entry name" value="Asp/Orn_carbamoyltranf_P-bd"/>
</dbReference>
<dbReference type="UniPathway" id="UPA00070">
    <property type="reaction ID" value="UER00116"/>
</dbReference>
<dbReference type="Pfam" id="PF02748">
    <property type="entry name" value="PyrI_C"/>
    <property type="match status" value="1"/>
</dbReference>
<reference evidence="12 13" key="1">
    <citation type="submission" date="2019-02" db="EMBL/GenBank/DDBJ databases">
        <title>Deep-cultivation of Planctomycetes and their phenomic and genomic characterization uncovers novel biology.</title>
        <authorList>
            <person name="Wiegand S."/>
            <person name="Jogler M."/>
            <person name="Boedeker C."/>
            <person name="Pinto D."/>
            <person name="Vollmers J."/>
            <person name="Rivas-Marin E."/>
            <person name="Kohn T."/>
            <person name="Peeters S.H."/>
            <person name="Heuer A."/>
            <person name="Rast P."/>
            <person name="Oberbeckmann S."/>
            <person name="Bunk B."/>
            <person name="Jeske O."/>
            <person name="Meyerdierks A."/>
            <person name="Storesund J.E."/>
            <person name="Kallscheuer N."/>
            <person name="Luecker S."/>
            <person name="Lage O.M."/>
            <person name="Pohl T."/>
            <person name="Merkel B.J."/>
            <person name="Hornburger P."/>
            <person name="Mueller R.-W."/>
            <person name="Bruemmer F."/>
            <person name="Labrenz M."/>
            <person name="Spormann A.M."/>
            <person name="Op den Camp H."/>
            <person name="Overmann J."/>
            <person name="Amann R."/>
            <person name="Jetten M.S.M."/>
            <person name="Mascher T."/>
            <person name="Medema M.H."/>
            <person name="Devos D.P."/>
            <person name="Kaster A.-K."/>
            <person name="Ovreas L."/>
            <person name="Rohde M."/>
            <person name="Galperin M.Y."/>
            <person name="Jogler C."/>
        </authorList>
    </citation>
    <scope>NUCLEOTIDE SEQUENCE [LARGE SCALE GENOMIC DNA]</scope>
    <source>
        <strain evidence="12 13">Pla133</strain>
    </source>
</reference>
<dbReference type="PANTHER" id="PTHR45753:SF6">
    <property type="entry name" value="ASPARTATE CARBAMOYLTRANSFERASE"/>
    <property type="match status" value="1"/>
</dbReference>
<dbReference type="PRINTS" id="PR00100">
    <property type="entry name" value="AOTCASE"/>
</dbReference>
<dbReference type="EMBL" id="CP036287">
    <property type="protein sequence ID" value="QDU68790.1"/>
    <property type="molecule type" value="Genomic_DNA"/>
</dbReference>
<keyword evidence="13" id="KW-1185">Reference proteome</keyword>
<evidence type="ECO:0000313" key="13">
    <source>
        <dbReference type="Proteomes" id="UP000316921"/>
    </source>
</evidence>
<accession>A0A518BP87</accession>